<evidence type="ECO:0000256" key="3">
    <source>
        <dbReference type="ARBA" id="ARBA00023125"/>
    </source>
</evidence>
<evidence type="ECO:0000313" key="8">
    <source>
        <dbReference type="Proteomes" id="UP000304912"/>
    </source>
</evidence>
<accession>A0A5B7Y8G2</accession>
<dbReference type="OrthoDB" id="5816932at2"/>
<dbReference type="InterPro" id="IPR001647">
    <property type="entry name" value="HTH_TetR"/>
</dbReference>
<dbReference type="AlphaFoldDB" id="A0A5B7Y8G2"/>
<dbReference type="PROSITE" id="PS01081">
    <property type="entry name" value="HTH_TETR_1"/>
    <property type="match status" value="1"/>
</dbReference>
<evidence type="ECO:0000256" key="2">
    <source>
        <dbReference type="ARBA" id="ARBA00023015"/>
    </source>
</evidence>
<organism evidence="7 8">
    <name type="scientific">Salinimonas iocasae</name>
    <dbReference type="NCBI Taxonomy" id="2572577"/>
    <lineage>
        <taxon>Bacteria</taxon>
        <taxon>Pseudomonadati</taxon>
        <taxon>Pseudomonadota</taxon>
        <taxon>Gammaproteobacteria</taxon>
        <taxon>Alteromonadales</taxon>
        <taxon>Alteromonadaceae</taxon>
        <taxon>Alteromonas/Salinimonas group</taxon>
        <taxon>Salinimonas</taxon>
    </lineage>
</organism>
<keyword evidence="1" id="KW-0678">Repressor</keyword>
<dbReference type="SUPFAM" id="SSF48498">
    <property type="entry name" value="Tetracyclin repressor-like, C-terminal domain"/>
    <property type="match status" value="1"/>
</dbReference>
<feature type="DNA-binding region" description="H-T-H motif" evidence="5">
    <location>
        <begin position="32"/>
        <end position="51"/>
    </location>
</feature>
<evidence type="ECO:0000256" key="4">
    <source>
        <dbReference type="ARBA" id="ARBA00023163"/>
    </source>
</evidence>
<dbReference type="PANTHER" id="PTHR30055:SF240">
    <property type="entry name" value="HTH-TYPE TRANSCRIPTIONAL REGULATOR ACRR"/>
    <property type="match status" value="1"/>
</dbReference>
<dbReference type="PRINTS" id="PR00455">
    <property type="entry name" value="HTHTETR"/>
</dbReference>
<reference evidence="7 8" key="1">
    <citation type="submission" date="2019-04" db="EMBL/GenBank/DDBJ databases">
        <title>Salinimonas iocasae sp. nov., a halophilic bacterium isolated from the outer tube casing of tubeworms in Okinawa Trough.</title>
        <authorList>
            <person name="Zhang H."/>
            <person name="Wang H."/>
            <person name="Li C."/>
        </authorList>
    </citation>
    <scope>NUCLEOTIDE SEQUENCE [LARGE SCALE GENOMIC DNA]</scope>
    <source>
        <strain evidence="7 8">KX18D6</strain>
    </source>
</reference>
<sequence length="208" mass="23734">MRRTKEEAEQTKQAILDAAIDVFTDRGVARATLEQIARSADVTRGAVYWHFKNKIEIFDALHEKLHTPFIERIMQGLEVEHPNPVDQLQTICTNLILDLHEDAQKCKAISLFMFKCDYSGDFEQCKARHNEKKREKLEAFEAYFARAKKQMTLPHGADPKVLALSVSCFIRGVVAEYLESPETFKIQQDVPGMMQLFFSGILTPNEAG</sequence>
<dbReference type="InterPro" id="IPR036271">
    <property type="entry name" value="Tet_transcr_reg_TetR-rel_C_sf"/>
</dbReference>
<dbReference type="Proteomes" id="UP000304912">
    <property type="component" value="Chromosome"/>
</dbReference>
<gene>
    <name evidence="7" type="ORF">FBQ74_00735</name>
</gene>
<dbReference type="GO" id="GO:0003700">
    <property type="term" value="F:DNA-binding transcription factor activity"/>
    <property type="evidence" value="ECO:0007669"/>
    <property type="project" value="TreeGrafter"/>
</dbReference>
<feature type="domain" description="HTH tetR-type" evidence="6">
    <location>
        <begin position="9"/>
        <end position="69"/>
    </location>
</feature>
<dbReference type="GO" id="GO:0000976">
    <property type="term" value="F:transcription cis-regulatory region binding"/>
    <property type="evidence" value="ECO:0007669"/>
    <property type="project" value="TreeGrafter"/>
</dbReference>
<dbReference type="InterPro" id="IPR023772">
    <property type="entry name" value="DNA-bd_HTH_TetR-type_CS"/>
</dbReference>
<dbReference type="PROSITE" id="PS50977">
    <property type="entry name" value="HTH_TETR_2"/>
    <property type="match status" value="1"/>
</dbReference>
<dbReference type="Pfam" id="PF08361">
    <property type="entry name" value="TetR_C_2"/>
    <property type="match status" value="1"/>
</dbReference>
<dbReference type="InterPro" id="IPR050109">
    <property type="entry name" value="HTH-type_TetR-like_transc_reg"/>
</dbReference>
<keyword evidence="3 5" id="KW-0238">DNA-binding</keyword>
<dbReference type="KEGG" id="salk:FBQ74_00735"/>
<keyword evidence="4" id="KW-0804">Transcription</keyword>
<evidence type="ECO:0000256" key="5">
    <source>
        <dbReference type="PROSITE-ProRule" id="PRU00335"/>
    </source>
</evidence>
<dbReference type="EMBL" id="CP039852">
    <property type="protein sequence ID" value="QCZ92087.1"/>
    <property type="molecule type" value="Genomic_DNA"/>
</dbReference>
<name>A0A5B7Y8G2_9ALTE</name>
<dbReference type="Pfam" id="PF00440">
    <property type="entry name" value="TetR_N"/>
    <property type="match status" value="1"/>
</dbReference>
<dbReference type="SUPFAM" id="SSF46689">
    <property type="entry name" value="Homeodomain-like"/>
    <property type="match status" value="1"/>
</dbReference>
<dbReference type="InterPro" id="IPR009057">
    <property type="entry name" value="Homeodomain-like_sf"/>
</dbReference>
<protein>
    <submittedName>
        <fullName evidence="7">TetR family transcriptional regulator</fullName>
    </submittedName>
</protein>
<dbReference type="PANTHER" id="PTHR30055">
    <property type="entry name" value="HTH-TYPE TRANSCRIPTIONAL REGULATOR RUTR"/>
    <property type="match status" value="1"/>
</dbReference>
<dbReference type="InterPro" id="IPR013572">
    <property type="entry name" value="Tscrpt_reg_MAATS_C"/>
</dbReference>
<dbReference type="Gene3D" id="1.10.357.10">
    <property type="entry name" value="Tetracycline Repressor, domain 2"/>
    <property type="match status" value="1"/>
</dbReference>
<keyword evidence="2" id="KW-0805">Transcription regulation</keyword>
<keyword evidence="8" id="KW-1185">Reference proteome</keyword>
<evidence type="ECO:0000259" key="6">
    <source>
        <dbReference type="PROSITE" id="PS50977"/>
    </source>
</evidence>
<proteinExistence type="predicted"/>
<evidence type="ECO:0000313" key="7">
    <source>
        <dbReference type="EMBL" id="QCZ92087.1"/>
    </source>
</evidence>
<dbReference type="RefSeq" id="WP_139754850.1">
    <property type="nucleotide sequence ID" value="NZ_CP039852.1"/>
</dbReference>
<evidence type="ECO:0000256" key="1">
    <source>
        <dbReference type="ARBA" id="ARBA00022491"/>
    </source>
</evidence>